<organism evidence="8 9">
    <name type="scientific">Actinoallomurus iriomotensis</name>
    <dbReference type="NCBI Taxonomy" id="478107"/>
    <lineage>
        <taxon>Bacteria</taxon>
        <taxon>Bacillati</taxon>
        <taxon>Actinomycetota</taxon>
        <taxon>Actinomycetes</taxon>
        <taxon>Streptosporangiales</taxon>
        <taxon>Thermomonosporaceae</taxon>
        <taxon>Actinoallomurus</taxon>
    </lineage>
</organism>
<feature type="compositionally biased region" description="Basic and acidic residues" evidence="6">
    <location>
        <begin position="18"/>
        <end position="33"/>
    </location>
</feature>
<dbReference type="SUPFAM" id="SSF54001">
    <property type="entry name" value="Cysteine proteinases"/>
    <property type="match status" value="1"/>
</dbReference>
<evidence type="ECO:0000259" key="7">
    <source>
        <dbReference type="PROSITE" id="PS50203"/>
    </source>
</evidence>
<reference evidence="8" key="1">
    <citation type="submission" date="2023-03" db="EMBL/GenBank/DDBJ databases">
        <title>Actinoallomurus iriomotensis NBRC 103681.</title>
        <authorList>
            <person name="Ichikawa N."/>
            <person name="Sato H."/>
            <person name="Tonouchi N."/>
        </authorList>
    </citation>
    <scope>NUCLEOTIDE SEQUENCE</scope>
    <source>
        <strain evidence="8">NBRC 103681</strain>
    </source>
</reference>
<dbReference type="GO" id="GO:0006508">
    <property type="term" value="P:proteolysis"/>
    <property type="evidence" value="ECO:0007669"/>
    <property type="project" value="UniProtKB-KW"/>
</dbReference>
<evidence type="ECO:0000256" key="5">
    <source>
        <dbReference type="PROSITE-ProRule" id="PRU00239"/>
    </source>
</evidence>
<dbReference type="GO" id="GO:0004198">
    <property type="term" value="F:calcium-dependent cysteine-type endopeptidase activity"/>
    <property type="evidence" value="ECO:0007669"/>
    <property type="project" value="InterPro"/>
</dbReference>
<feature type="domain" description="Calpain catalytic" evidence="7">
    <location>
        <begin position="201"/>
        <end position="458"/>
    </location>
</feature>
<dbReference type="EMBL" id="BSTJ01000002">
    <property type="protein sequence ID" value="GLY74099.1"/>
    <property type="molecule type" value="Genomic_DNA"/>
</dbReference>
<keyword evidence="3 5" id="KW-0378">Hydrolase</keyword>
<dbReference type="RefSeq" id="WP_285619781.1">
    <property type="nucleotide sequence ID" value="NZ_BSTJ01000002.1"/>
</dbReference>
<evidence type="ECO:0000313" key="8">
    <source>
        <dbReference type="EMBL" id="GLY74099.1"/>
    </source>
</evidence>
<dbReference type="Proteomes" id="UP001165135">
    <property type="component" value="Unassembled WGS sequence"/>
</dbReference>
<gene>
    <name evidence="8" type="ORF">Airi01_023660</name>
</gene>
<protein>
    <recommendedName>
        <fullName evidence="7">Calpain catalytic domain-containing protein</fullName>
    </recommendedName>
</protein>
<evidence type="ECO:0000313" key="9">
    <source>
        <dbReference type="Proteomes" id="UP001165135"/>
    </source>
</evidence>
<name>A0A9W6REG2_9ACTN</name>
<evidence type="ECO:0000256" key="4">
    <source>
        <dbReference type="ARBA" id="ARBA00022807"/>
    </source>
</evidence>
<dbReference type="PROSITE" id="PS50203">
    <property type="entry name" value="CALPAIN_CAT"/>
    <property type="match status" value="1"/>
</dbReference>
<dbReference type="AlphaFoldDB" id="A0A9W6REG2"/>
<dbReference type="InterPro" id="IPR001300">
    <property type="entry name" value="Peptidase_C2_calpain_cat"/>
</dbReference>
<keyword evidence="4 5" id="KW-0788">Thiol protease</keyword>
<dbReference type="InterPro" id="IPR038765">
    <property type="entry name" value="Papain-like_cys_pep_sf"/>
</dbReference>
<accession>A0A9W6REG2</accession>
<proteinExistence type="inferred from homology"/>
<feature type="active site" evidence="5">
    <location>
        <position position="233"/>
    </location>
</feature>
<feature type="compositionally biased region" description="Basic and acidic residues" evidence="6">
    <location>
        <begin position="206"/>
        <end position="226"/>
    </location>
</feature>
<evidence type="ECO:0000256" key="1">
    <source>
        <dbReference type="ARBA" id="ARBA00007623"/>
    </source>
</evidence>
<dbReference type="PANTHER" id="PTHR10183">
    <property type="entry name" value="CALPAIN"/>
    <property type="match status" value="1"/>
</dbReference>
<feature type="region of interest" description="Disordered" evidence="6">
    <location>
        <begin position="1"/>
        <end position="144"/>
    </location>
</feature>
<sequence length="479" mass="52639">MPVDRIGDSTDDSVETDIEQRGEDRRPPPDRPGAEGYPSRAESRAAAAAANKDVTQNSDQAPIRDEADSASAGDTIEPSDPADKHDDAGEAQSEADGAATEVDSPSTGETETDSPALAESRAERRIEDGGFTAISGEGVSDDTACAADLTDPAVERSLLDRLKQAAAKLDRSDSPQEISGIVDRPDFQDPGEHPDTVPDRYGQPLDRSDGTRRPLFDGDPSREQTKQGRLQDCGIISVLGAVAGHRPEAIRNCVSETSDGNYEVQLHEAKFSASRLRYEPTGRTITLTVTPDLPVFNDEPTKPAFADSGDTEAAWCPVLEKAIAGSDRTWSDERRDKWEQRWRVQSGRDGAPSGYVRLHQGSNASERAELLTQLTGTPAKTWEFPTEYDRNGRSPGRQILEEFRNILADNKPILVGTRSKHRNEGELIKDLKDGHAYEVTKIDDSNRVHLRNPWNNFQPEPLTIKEFRENIRPSYSTLE</sequence>
<feature type="compositionally biased region" description="Basic and acidic residues" evidence="6">
    <location>
        <begin position="183"/>
        <end position="198"/>
    </location>
</feature>
<dbReference type="PANTHER" id="PTHR10183:SF379">
    <property type="entry name" value="CALPAIN-5"/>
    <property type="match status" value="1"/>
</dbReference>
<evidence type="ECO:0000256" key="2">
    <source>
        <dbReference type="ARBA" id="ARBA00022670"/>
    </source>
</evidence>
<feature type="region of interest" description="Disordered" evidence="6">
    <location>
        <begin position="165"/>
        <end position="229"/>
    </location>
</feature>
<evidence type="ECO:0000256" key="3">
    <source>
        <dbReference type="ARBA" id="ARBA00022801"/>
    </source>
</evidence>
<comment type="similarity">
    <text evidence="1">Belongs to the peptidase C2 family.</text>
</comment>
<feature type="compositionally biased region" description="Basic and acidic residues" evidence="6">
    <location>
        <begin position="165"/>
        <end position="174"/>
    </location>
</feature>
<feature type="active site" evidence="5">
    <location>
        <position position="452"/>
    </location>
</feature>
<comment type="caution">
    <text evidence="8">The sequence shown here is derived from an EMBL/GenBank/DDBJ whole genome shotgun (WGS) entry which is preliminary data.</text>
</comment>
<keyword evidence="2 5" id="KW-0645">Protease</keyword>
<feature type="active site" evidence="5">
    <location>
        <position position="435"/>
    </location>
</feature>
<evidence type="ECO:0000256" key="6">
    <source>
        <dbReference type="SAM" id="MobiDB-lite"/>
    </source>
</evidence>
<dbReference type="InterPro" id="IPR022684">
    <property type="entry name" value="Calpain_cysteine_protease"/>
</dbReference>